<dbReference type="RefSeq" id="WP_169298983.1">
    <property type="nucleotide sequence ID" value="NZ_JABBNI010000036.1"/>
</dbReference>
<organism evidence="3 4">
    <name type="scientific">Clostridium muellerianum</name>
    <dbReference type="NCBI Taxonomy" id="2716538"/>
    <lineage>
        <taxon>Bacteria</taxon>
        <taxon>Bacillati</taxon>
        <taxon>Bacillota</taxon>
        <taxon>Clostridia</taxon>
        <taxon>Eubacteriales</taxon>
        <taxon>Clostridiaceae</taxon>
        <taxon>Clostridium</taxon>
    </lineage>
</organism>
<feature type="domain" description="Nucleoside diphosphate kinase-like" evidence="2">
    <location>
        <begin position="8"/>
        <end position="51"/>
    </location>
</feature>
<protein>
    <recommendedName>
        <fullName evidence="2">Nucleoside diphosphate kinase-like domain-containing protein</fullName>
    </recommendedName>
</protein>
<dbReference type="SUPFAM" id="SSF54919">
    <property type="entry name" value="Nucleoside diphosphate kinase, NDK"/>
    <property type="match status" value="1"/>
</dbReference>
<evidence type="ECO:0000313" key="3">
    <source>
        <dbReference type="EMBL" id="NMM64402.1"/>
    </source>
</evidence>
<comment type="similarity">
    <text evidence="1">Belongs to the NDK family.</text>
</comment>
<dbReference type="Gene3D" id="3.30.70.141">
    <property type="entry name" value="Nucleoside diphosphate kinase-like domain"/>
    <property type="match status" value="1"/>
</dbReference>
<comment type="caution">
    <text evidence="3">The sequence shown here is derived from an EMBL/GenBank/DDBJ whole genome shotgun (WGS) entry which is preliminary data.</text>
</comment>
<evidence type="ECO:0000313" key="4">
    <source>
        <dbReference type="Proteomes" id="UP000537131"/>
    </source>
</evidence>
<reference evidence="3 4" key="2">
    <citation type="submission" date="2020-06" db="EMBL/GenBank/DDBJ databases">
        <title>Complete Genome Sequence of Clostridium muelleri sp. nov. P21T, an Acid-Alcohol Producing Acetogen Isolated from Old Hay.</title>
        <authorList>
            <person name="Duncan K.E."/>
            <person name="Tanner R.S."/>
        </authorList>
    </citation>
    <scope>NUCLEOTIDE SEQUENCE [LARGE SCALE GENOMIC DNA]</scope>
    <source>
        <strain evidence="3 4">P21</strain>
    </source>
</reference>
<dbReference type="AlphaFoldDB" id="A0A7Y0EJ87"/>
<reference evidence="3 4" key="1">
    <citation type="submission" date="2020-04" db="EMBL/GenBank/DDBJ databases">
        <authorList>
            <person name="Doyle D.A."/>
        </authorList>
    </citation>
    <scope>NUCLEOTIDE SEQUENCE [LARGE SCALE GENOMIC DNA]</scope>
    <source>
        <strain evidence="3 4">P21</strain>
    </source>
</reference>
<dbReference type="InterPro" id="IPR034907">
    <property type="entry name" value="NDK-like_dom"/>
</dbReference>
<dbReference type="EMBL" id="JABBNI010000036">
    <property type="protein sequence ID" value="NMM64402.1"/>
    <property type="molecule type" value="Genomic_DNA"/>
</dbReference>
<evidence type="ECO:0000259" key="2">
    <source>
        <dbReference type="Pfam" id="PF00334"/>
    </source>
</evidence>
<dbReference type="PROSITE" id="PS51374">
    <property type="entry name" value="NDPK_LIKE"/>
    <property type="match status" value="1"/>
</dbReference>
<gene>
    <name evidence="3" type="ORF">HBE96_17420</name>
</gene>
<dbReference type="Pfam" id="PF00334">
    <property type="entry name" value="NDK"/>
    <property type="match status" value="1"/>
</dbReference>
<comment type="caution">
    <text evidence="1">Lacks conserved residue(s) required for the propagation of feature annotation.</text>
</comment>
<proteinExistence type="inferred from homology"/>
<accession>A0A7Y0EJ87</accession>
<sequence length="53" mass="6022">MVKRVNKATSFLEAASGNIYDKFANNKERNLAHSSDSLQSAARKLKTWFSEIF</sequence>
<dbReference type="Proteomes" id="UP000537131">
    <property type="component" value="Unassembled WGS sequence"/>
</dbReference>
<dbReference type="InterPro" id="IPR036850">
    <property type="entry name" value="NDK-like_dom_sf"/>
</dbReference>
<keyword evidence="4" id="KW-1185">Reference proteome</keyword>
<evidence type="ECO:0000256" key="1">
    <source>
        <dbReference type="PROSITE-ProRule" id="PRU00706"/>
    </source>
</evidence>
<name>A0A7Y0EJ87_9CLOT</name>